<evidence type="ECO:0000313" key="1">
    <source>
        <dbReference type="EMBL" id="JAE15994.1"/>
    </source>
</evidence>
<reference evidence="1" key="1">
    <citation type="submission" date="2014-09" db="EMBL/GenBank/DDBJ databases">
        <authorList>
            <person name="Magalhaes I.L.F."/>
            <person name="Oliveira U."/>
            <person name="Santos F.R."/>
            <person name="Vidigal T.H.D.A."/>
            <person name="Brescovit A.D."/>
            <person name="Santos A.J."/>
        </authorList>
    </citation>
    <scope>NUCLEOTIDE SEQUENCE</scope>
    <source>
        <tissue evidence="1">Shoot tissue taken approximately 20 cm above the soil surface</tissue>
    </source>
</reference>
<organism evidence="1">
    <name type="scientific">Arundo donax</name>
    <name type="common">Giant reed</name>
    <name type="synonym">Donax arundinaceus</name>
    <dbReference type="NCBI Taxonomy" id="35708"/>
    <lineage>
        <taxon>Eukaryota</taxon>
        <taxon>Viridiplantae</taxon>
        <taxon>Streptophyta</taxon>
        <taxon>Embryophyta</taxon>
        <taxon>Tracheophyta</taxon>
        <taxon>Spermatophyta</taxon>
        <taxon>Magnoliopsida</taxon>
        <taxon>Liliopsida</taxon>
        <taxon>Poales</taxon>
        <taxon>Poaceae</taxon>
        <taxon>PACMAD clade</taxon>
        <taxon>Arundinoideae</taxon>
        <taxon>Arundineae</taxon>
        <taxon>Arundo</taxon>
    </lineage>
</organism>
<reference evidence="1" key="2">
    <citation type="journal article" date="2015" name="Data Brief">
        <title>Shoot transcriptome of the giant reed, Arundo donax.</title>
        <authorList>
            <person name="Barrero R.A."/>
            <person name="Guerrero F.D."/>
            <person name="Moolhuijzen P."/>
            <person name="Goolsby J.A."/>
            <person name="Tidwell J."/>
            <person name="Bellgard S.E."/>
            <person name="Bellgard M.I."/>
        </authorList>
    </citation>
    <scope>NUCLEOTIDE SEQUENCE</scope>
    <source>
        <tissue evidence="1">Shoot tissue taken approximately 20 cm above the soil surface</tissue>
    </source>
</reference>
<name>A0A0A9FXN1_ARUDO</name>
<accession>A0A0A9FXN1</accession>
<protein>
    <submittedName>
        <fullName evidence="1">Uncharacterized protein</fullName>
    </submittedName>
</protein>
<dbReference type="AlphaFoldDB" id="A0A0A9FXN1"/>
<dbReference type="EMBL" id="GBRH01181902">
    <property type="protein sequence ID" value="JAE15994.1"/>
    <property type="molecule type" value="Transcribed_RNA"/>
</dbReference>
<proteinExistence type="predicted"/>
<sequence>MHMCLSTMHPKLHSSSRKMLSAKKNTINHLSPIFKWSFISQTTNLDLFLGEQEQ</sequence>